<dbReference type="PANTHER" id="PTHR40547">
    <property type="entry name" value="SLL0298 PROTEIN"/>
    <property type="match status" value="1"/>
</dbReference>
<dbReference type="InterPro" id="IPR018639">
    <property type="entry name" value="DUF2062"/>
</dbReference>
<dbReference type="Proteomes" id="UP001595692">
    <property type="component" value="Unassembled WGS sequence"/>
</dbReference>
<evidence type="ECO:0000259" key="2">
    <source>
        <dbReference type="Pfam" id="PF09835"/>
    </source>
</evidence>
<dbReference type="PANTHER" id="PTHR40547:SF1">
    <property type="entry name" value="SLL0298 PROTEIN"/>
    <property type="match status" value="1"/>
</dbReference>
<name>A0ABV8CJJ6_9GAMM</name>
<proteinExistence type="predicted"/>
<keyword evidence="4" id="KW-1185">Reference proteome</keyword>
<accession>A0ABV8CJJ6</accession>
<feature type="transmembrane region" description="Helical" evidence="1">
    <location>
        <begin position="33"/>
        <end position="62"/>
    </location>
</feature>
<feature type="domain" description="DUF2062" evidence="2">
    <location>
        <begin position="13"/>
        <end position="154"/>
    </location>
</feature>
<evidence type="ECO:0000313" key="4">
    <source>
        <dbReference type="Proteomes" id="UP001595692"/>
    </source>
</evidence>
<keyword evidence="1" id="KW-0472">Membrane</keyword>
<gene>
    <name evidence="3" type="ORF">ACFOSS_02690</name>
</gene>
<keyword evidence="1" id="KW-0812">Transmembrane</keyword>
<dbReference type="RefSeq" id="WP_377150649.1">
    <property type="nucleotide sequence ID" value="NZ_JBHSAF010000001.1"/>
</dbReference>
<comment type="caution">
    <text evidence="3">The sequence shown here is derived from an EMBL/GenBank/DDBJ whole genome shotgun (WGS) entry which is preliminary data.</text>
</comment>
<evidence type="ECO:0000313" key="3">
    <source>
        <dbReference type="EMBL" id="MFC3912372.1"/>
    </source>
</evidence>
<protein>
    <submittedName>
        <fullName evidence="3">DUF2062 domain-containing protein</fullName>
    </submittedName>
</protein>
<sequence length="166" mass="18912">MPDPHKLRHHKHLRCFARWLDHPGLWHLNRRSAAGAIAVGLFMAWIPVPFQMVLAAGAAIIWRVNIPISVATVWLTNPVTMPALFYLAYYVGRLLLGLPPVEFSPVLSWSWLTSVMETIGKPFLLGCVVMALVSSVVGYLLVQGGWRYSVRLRYRQRLRRRGLMQP</sequence>
<keyword evidence="1" id="KW-1133">Transmembrane helix</keyword>
<dbReference type="Pfam" id="PF09835">
    <property type="entry name" value="DUF2062"/>
    <property type="match status" value="1"/>
</dbReference>
<evidence type="ECO:0000256" key="1">
    <source>
        <dbReference type="SAM" id="Phobius"/>
    </source>
</evidence>
<reference evidence="4" key="1">
    <citation type="journal article" date="2019" name="Int. J. Syst. Evol. Microbiol.">
        <title>The Global Catalogue of Microorganisms (GCM) 10K type strain sequencing project: providing services to taxonomists for standard genome sequencing and annotation.</title>
        <authorList>
            <consortium name="The Broad Institute Genomics Platform"/>
            <consortium name="The Broad Institute Genome Sequencing Center for Infectious Disease"/>
            <person name="Wu L."/>
            <person name="Ma J."/>
        </authorList>
    </citation>
    <scope>NUCLEOTIDE SEQUENCE [LARGE SCALE GENOMIC DNA]</scope>
    <source>
        <strain evidence="4">CCUG 54939</strain>
    </source>
</reference>
<organism evidence="3 4">
    <name type="scientific">Pseudaeromonas sharmana</name>
    <dbReference type="NCBI Taxonomy" id="328412"/>
    <lineage>
        <taxon>Bacteria</taxon>
        <taxon>Pseudomonadati</taxon>
        <taxon>Pseudomonadota</taxon>
        <taxon>Gammaproteobacteria</taxon>
        <taxon>Aeromonadales</taxon>
        <taxon>Aeromonadaceae</taxon>
        <taxon>Pseudaeromonas</taxon>
    </lineage>
</organism>
<dbReference type="EMBL" id="JBHSAF010000001">
    <property type="protein sequence ID" value="MFC3912372.1"/>
    <property type="molecule type" value="Genomic_DNA"/>
</dbReference>
<feature type="transmembrane region" description="Helical" evidence="1">
    <location>
        <begin position="123"/>
        <end position="142"/>
    </location>
</feature>